<keyword evidence="12" id="KW-1185">Reference proteome</keyword>
<dbReference type="InterPro" id="IPR027417">
    <property type="entry name" value="P-loop_NTPase"/>
</dbReference>
<dbReference type="PANTHER" id="PTHR11088">
    <property type="entry name" value="TRNA DIMETHYLALLYLTRANSFERASE"/>
    <property type="match status" value="1"/>
</dbReference>
<dbReference type="Pfam" id="PF01715">
    <property type="entry name" value="IPPT"/>
    <property type="match status" value="2"/>
</dbReference>
<keyword evidence="8 10" id="KW-0460">Magnesium</keyword>
<dbReference type="HAMAP" id="MF_00185">
    <property type="entry name" value="IPP_trans"/>
    <property type="match status" value="1"/>
</dbReference>
<comment type="cofactor">
    <cofactor evidence="1 10">
        <name>Mg(2+)</name>
        <dbReference type="ChEBI" id="CHEBI:18420"/>
    </cofactor>
</comment>
<evidence type="ECO:0000256" key="3">
    <source>
        <dbReference type="ARBA" id="ARBA00005842"/>
    </source>
</evidence>
<feature type="binding site" evidence="10">
    <location>
        <begin position="10"/>
        <end position="17"/>
    </location>
    <ligand>
        <name>ATP</name>
        <dbReference type="ChEBI" id="CHEBI:30616"/>
    </ligand>
</feature>
<evidence type="ECO:0000256" key="5">
    <source>
        <dbReference type="ARBA" id="ARBA00022694"/>
    </source>
</evidence>
<reference evidence="11 12" key="1">
    <citation type="submission" date="2023-09" db="EMBL/GenBank/DDBJ databases">
        <title>Aquirufa genomes.</title>
        <authorList>
            <person name="Pitt A."/>
        </authorList>
    </citation>
    <scope>NUCLEOTIDE SEQUENCE [LARGE SCALE GENOMIC DNA]</scope>
    <source>
        <strain evidence="11 12">LEOWEIH-7C</strain>
    </source>
</reference>
<feature type="site" description="Interaction with substrate tRNA" evidence="10">
    <location>
        <position position="100"/>
    </location>
</feature>
<feature type="region of interest" description="Interaction with substrate tRNA" evidence="10">
    <location>
        <begin position="35"/>
        <end position="38"/>
    </location>
</feature>
<dbReference type="InterPro" id="IPR039657">
    <property type="entry name" value="Dimethylallyltransferase"/>
</dbReference>
<sequence>MKNKVLVLLGPTASGKTSLAVALANLLDGEIVSADSRQIYRGMDIGTGKDLIEYGDVPYHLIDNHQIGDVYSVAHFQKEALDAIQDIISRGKMPIVCGGTGLYVESLIQQYQFSRLPDFLQEPLTYEYDFQVFGLNPSLEDRRHRISIRLKQRLKAGLLEEVQGLLERGVSVEALAWMGLEYKWSLDFIQGHIERERFDQGLEVAIHQFAKRQMTFFRKMEKGGVAIHWIPDALDFQGKSDFVLKNS</sequence>
<evidence type="ECO:0000313" key="11">
    <source>
        <dbReference type="EMBL" id="MDU0808386.1"/>
    </source>
</evidence>
<dbReference type="Gene3D" id="3.40.50.300">
    <property type="entry name" value="P-loop containing nucleotide triphosphate hydrolases"/>
    <property type="match status" value="1"/>
</dbReference>
<dbReference type="GO" id="GO:0052381">
    <property type="term" value="F:tRNA dimethylallyltransferase activity"/>
    <property type="evidence" value="ECO:0007669"/>
    <property type="project" value="UniProtKB-EC"/>
</dbReference>
<name>A0ABU3TR96_9BACT</name>
<evidence type="ECO:0000256" key="7">
    <source>
        <dbReference type="ARBA" id="ARBA00022840"/>
    </source>
</evidence>
<evidence type="ECO:0000256" key="6">
    <source>
        <dbReference type="ARBA" id="ARBA00022741"/>
    </source>
</evidence>
<keyword evidence="7 10" id="KW-0067">ATP-binding</keyword>
<dbReference type="SUPFAM" id="SSF52540">
    <property type="entry name" value="P-loop containing nucleoside triphosphate hydrolases"/>
    <property type="match status" value="1"/>
</dbReference>
<keyword evidence="4 10" id="KW-0808">Transferase</keyword>
<comment type="subunit">
    <text evidence="10">Monomer.</text>
</comment>
<comment type="catalytic activity">
    <reaction evidence="9 10">
        <text>adenosine(37) in tRNA + dimethylallyl diphosphate = N(6)-dimethylallyladenosine(37) in tRNA + diphosphate</text>
        <dbReference type="Rhea" id="RHEA:26482"/>
        <dbReference type="Rhea" id="RHEA-COMP:10162"/>
        <dbReference type="Rhea" id="RHEA-COMP:10375"/>
        <dbReference type="ChEBI" id="CHEBI:33019"/>
        <dbReference type="ChEBI" id="CHEBI:57623"/>
        <dbReference type="ChEBI" id="CHEBI:74411"/>
        <dbReference type="ChEBI" id="CHEBI:74415"/>
        <dbReference type="EC" id="2.5.1.75"/>
    </reaction>
</comment>
<feature type="site" description="Interaction with substrate tRNA" evidence="10">
    <location>
        <position position="115"/>
    </location>
</feature>
<evidence type="ECO:0000256" key="9">
    <source>
        <dbReference type="ARBA" id="ARBA00049563"/>
    </source>
</evidence>
<evidence type="ECO:0000256" key="8">
    <source>
        <dbReference type="ARBA" id="ARBA00022842"/>
    </source>
</evidence>
<proteinExistence type="inferred from homology"/>
<comment type="function">
    <text evidence="2 10">Catalyzes the transfer of a dimethylallyl group onto the adenine at position 37 in tRNAs that read codons beginning with uridine, leading to the formation of N6-(dimethylallyl)adenosine (i(6)A).</text>
</comment>
<protein>
    <recommendedName>
        <fullName evidence="10">tRNA dimethylallyltransferase</fullName>
        <ecNumber evidence="10">2.5.1.75</ecNumber>
    </recommendedName>
    <alternativeName>
        <fullName evidence="10">Dimethylallyl diphosphate:tRNA dimethylallyltransferase</fullName>
        <shortName evidence="10">DMAPP:tRNA dimethylallyltransferase</shortName>
        <shortName evidence="10">DMATase</shortName>
    </alternativeName>
    <alternativeName>
        <fullName evidence="10">Isopentenyl-diphosphate:tRNA isopentenyltransferase</fullName>
        <shortName evidence="10">IPP transferase</shortName>
        <shortName evidence="10">IPPT</shortName>
        <shortName evidence="10">IPTase</shortName>
    </alternativeName>
</protein>
<dbReference type="RefSeq" id="WP_315575254.1">
    <property type="nucleotide sequence ID" value="NZ_JARDXH010000002.1"/>
</dbReference>
<comment type="caution">
    <text evidence="10">Lacks conserved residue(s) required for the propagation of feature annotation.</text>
</comment>
<evidence type="ECO:0000256" key="1">
    <source>
        <dbReference type="ARBA" id="ARBA00001946"/>
    </source>
</evidence>
<comment type="similarity">
    <text evidence="3 10">Belongs to the IPP transferase family.</text>
</comment>
<gene>
    <name evidence="10" type="primary">miaA</name>
    <name evidence="11" type="ORF">PQG45_04985</name>
</gene>
<feature type="binding site" evidence="10">
    <location>
        <begin position="12"/>
        <end position="17"/>
    </location>
    <ligand>
        <name>substrate</name>
    </ligand>
</feature>
<dbReference type="Proteomes" id="UP001249959">
    <property type="component" value="Unassembled WGS sequence"/>
</dbReference>
<dbReference type="PANTHER" id="PTHR11088:SF60">
    <property type="entry name" value="TRNA DIMETHYLALLYLTRANSFERASE"/>
    <property type="match status" value="1"/>
</dbReference>
<dbReference type="EC" id="2.5.1.75" evidence="10"/>
<evidence type="ECO:0000256" key="4">
    <source>
        <dbReference type="ARBA" id="ARBA00022679"/>
    </source>
</evidence>
<evidence type="ECO:0000313" key="12">
    <source>
        <dbReference type="Proteomes" id="UP001249959"/>
    </source>
</evidence>
<dbReference type="Gene3D" id="1.10.287.890">
    <property type="entry name" value="Crystal structure of tRNA isopentenylpyrophosphate transferase (bh2366) domain"/>
    <property type="match status" value="1"/>
</dbReference>
<evidence type="ECO:0000256" key="2">
    <source>
        <dbReference type="ARBA" id="ARBA00003213"/>
    </source>
</evidence>
<keyword evidence="5 10" id="KW-0819">tRNA processing</keyword>
<comment type="caution">
    <text evidence="11">The sequence shown here is derived from an EMBL/GenBank/DDBJ whole genome shotgun (WGS) entry which is preliminary data.</text>
</comment>
<accession>A0ABU3TR96</accession>
<dbReference type="InterPro" id="IPR018022">
    <property type="entry name" value="IPT"/>
</dbReference>
<keyword evidence="6 10" id="KW-0547">Nucleotide-binding</keyword>
<organism evidence="11 12">
    <name type="scientific">Aquirufa regiilacus</name>
    <dbReference type="NCBI Taxonomy" id="3024868"/>
    <lineage>
        <taxon>Bacteria</taxon>
        <taxon>Pseudomonadati</taxon>
        <taxon>Bacteroidota</taxon>
        <taxon>Cytophagia</taxon>
        <taxon>Cytophagales</taxon>
        <taxon>Flectobacillaceae</taxon>
        <taxon>Aquirufa</taxon>
    </lineage>
</organism>
<evidence type="ECO:0000256" key="10">
    <source>
        <dbReference type="HAMAP-Rule" id="MF_00185"/>
    </source>
</evidence>
<dbReference type="EMBL" id="JAVNWW010000001">
    <property type="protein sequence ID" value="MDU0808386.1"/>
    <property type="molecule type" value="Genomic_DNA"/>
</dbReference>